<dbReference type="GO" id="GO:0004618">
    <property type="term" value="F:phosphoglycerate kinase activity"/>
    <property type="evidence" value="ECO:0007669"/>
    <property type="project" value="UniProtKB-EC"/>
</dbReference>
<dbReference type="PANTHER" id="PTHR11406:SF0">
    <property type="entry name" value="PHOSPHOGLYCERATE KINASE"/>
    <property type="match status" value="1"/>
</dbReference>
<dbReference type="Gene3D" id="3.40.50.1260">
    <property type="entry name" value="Phosphoglycerate kinase, N-terminal domain"/>
    <property type="match status" value="3"/>
</dbReference>
<comment type="subcellular location">
    <subcellularLocation>
        <location evidence="3">Cytoplasm</location>
    </subcellularLocation>
</comment>
<comment type="subunit">
    <text evidence="17">Monomer.</text>
</comment>
<reference evidence="19" key="2">
    <citation type="journal article" date="2017" name="J. Med. Entomol.">
        <title>Transcriptome Analysis of the Triatoma infestans (Hemiptera: Reduviidae) Integument.</title>
        <authorList>
            <person name="Calderon-Fernandez G.M."/>
            <person name="Moriconi D.E."/>
            <person name="Dulbecco A.B."/>
            <person name="Juarez M.P."/>
        </authorList>
    </citation>
    <scope>NUCLEOTIDE SEQUENCE</scope>
    <source>
        <strain evidence="19">Int1</strain>
        <tissue evidence="19">Integument</tissue>
    </source>
</reference>
<keyword evidence="7 16" id="KW-0808">Transferase</keyword>
<dbReference type="GO" id="GO:0043531">
    <property type="term" value="F:ADP binding"/>
    <property type="evidence" value="ECO:0007669"/>
    <property type="project" value="TreeGrafter"/>
</dbReference>
<feature type="binding site" evidence="14">
    <location>
        <position position="121"/>
    </location>
    <ligand>
        <name>(2R)-3-phosphoglycerate</name>
        <dbReference type="ChEBI" id="CHEBI:58272"/>
    </ligand>
</feature>
<evidence type="ECO:0000256" key="10">
    <source>
        <dbReference type="ARBA" id="ARBA00022777"/>
    </source>
</evidence>
<dbReference type="InterPro" id="IPR001576">
    <property type="entry name" value="Phosphoglycerate_kinase"/>
</dbReference>
<evidence type="ECO:0000256" key="3">
    <source>
        <dbReference type="ARBA" id="ARBA00004496"/>
    </source>
</evidence>
<comment type="catalytic activity">
    <reaction evidence="1 16">
        <text>(2R)-3-phosphoglycerate + ATP = (2R)-3-phospho-glyceroyl phosphate + ADP</text>
        <dbReference type="Rhea" id="RHEA:14801"/>
        <dbReference type="ChEBI" id="CHEBI:30616"/>
        <dbReference type="ChEBI" id="CHEBI:57604"/>
        <dbReference type="ChEBI" id="CHEBI:58272"/>
        <dbReference type="ChEBI" id="CHEBI:456216"/>
        <dbReference type="EC" id="2.7.2.3"/>
    </reaction>
</comment>
<evidence type="ECO:0000256" key="15">
    <source>
        <dbReference type="PIRSR" id="PIRSR000724-2"/>
    </source>
</evidence>
<dbReference type="InterPro" id="IPR036043">
    <property type="entry name" value="Phosphoglycerate_kinase_sf"/>
</dbReference>
<feature type="binding site" evidence="14">
    <location>
        <position position="182"/>
    </location>
    <ligand>
        <name>(2R)-3-phosphoglycerate</name>
        <dbReference type="ChEBI" id="CHEBI:58272"/>
    </ligand>
</feature>
<feature type="binding site" evidence="14">
    <location>
        <begin position="23"/>
        <end position="25"/>
    </location>
    <ligand>
        <name>substrate</name>
    </ligand>
</feature>
<keyword evidence="12" id="KW-0460">Magnesium</keyword>
<dbReference type="GO" id="GO:0005524">
    <property type="term" value="F:ATP binding"/>
    <property type="evidence" value="ECO:0007669"/>
    <property type="project" value="UniProtKB-KW"/>
</dbReference>
<evidence type="ECO:0000256" key="4">
    <source>
        <dbReference type="ARBA" id="ARBA00004838"/>
    </source>
</evidence>
<keyword evidence="13" id="KW-0324">Glycolysis</keyword>
<proteinExistence type="inferred from homology"/>
<organism evidence="19">
    <name type="scientific">Triatoma infestans</name>
    <name type="common">Assassin bug</name>
    <dbReference type="NCBI Taxonomy" id="30076"/>
    <lineage>
        <taxon>Eukaryota</taxon>
        <taxon>Metazoa</taxon>
        <taxon>Ecdysozoa</taxon>
        <taxon>Arthropoda</taxon>
        <taxon>Hexapoda</taxon>
        <taxon>Insecta</taxon>
        <taxon>Pterygota</taxon>
        <taxon>Neoptera</taxon>
        <taxon>Paraneoptera</taxon>
        <taxon>Hemiptera</taxon>
        <taxon>Heteroptera</taxon>
        <taxon>Panheteroptera</taxon>
        <taxon>Cimicomorpha</taxon>
        <taxon>Reduviidae</taxon>
        <taxon>Triatominae</taxon>
        <taxon>Triatoma</taxon>
    </lineage>
</organism>
<feature type="region of interest" description="Disordered" evidence="18">
    <location>
        <begin position="127"/>
        <end position="151"/>
    </location>
</feature>
<evidence type="ECO:0000256" key="6">
    <source>
        <dbReference type="ARBA" id="ARBA00013061"/>
    </source>
</evidence>
<evidence type="ECO:0000256" key="7">
    <source>
        <dbReference type="ARBA" id="ARBA00022679"/>
    </source>
</evidence>
<dbReference type="AlphaFoldDB" id="A0A170Z687"/>
<keyword evidence="11 15" id="KW-0067">ATP-binding</keyword>
<dbReference type="EMBL" id="GEMB01002575">
    <property type="protein sequence ID" value="JAS00614.1"/>
    <property type="molecule type" value="Transcribed_RNA"/>
</dbReference>
<comment type="cofactor">
    <cofactor evidence="2">
        <name>Mg(2+)</name>
        <dbReference type="ChEBI" id="CHEBI:18420"/>
    </cofactor>
</comment>
<evidence type="ECO:0000256" key="1">
    <source>
        <dbReference type="ARBA" id="ARBA00000642"/>
    </source>
</evidence>
<dbReference type="FunFam" id="3.40.50.1260:FF:000019">
    <property type="entry name" value="Phosphoglycerate kinase 1"/>
    <property type="match status" value="1"/>
</dbReference>
<feature type="binding site" evidence="15">
    <location>
        <position position="231"/>
    </location>
    <ligand>
        <name>ATP</name>
        <dbReference type="ChEBI" id="CHEBI:30616"/>
    </ligand>
</feature>
<evidence type="ECO:0000256" key="8">
    <source>
        <dbReference type="ARBA" id="ARBA00022723"/>
    </source>
</evidence>
<sequence>MALNKLAIDAVNFANKRVLMRVDFNVPLKDGKITNNQRIVAALDSVKYALDNKAKSVVLMSHLGRPDGKPNEKYTLKPVAEELKKLLDREIMFLPDCVGPEVEEKCKDPKEGSVILLENLRFHMEEEGKGKDASGNKLLAPSQVPSTDSKVKADPAAVKKFRESLRKLGDIYVNDAFGTAHRAHSSMMGEGFDIRAAGFLLKKELTYFAKALDNPQKPFLAILGGAKVADKIQLIENLLDKVTEMIIGGGMAYTFLKETKGMAIGNSLYDKEGAKIIDKVMCKAEDKQVQIHLPVDFITADKFEENANTGEATVESGIPDGWMGLDVGPKTRKLFDEPIQRAKVIVWNGPPGVFEFENFSCGTQAMLKSVVEATCNDAVSIIGGGDTATCVKKYKAVDAVSHVSTGGGASLELLEGKTLPGVAALSDA</sequence>
<evidence type="ECO:0000256" key="11">
    <source>
        <dbReference type="ARBA" id="ARBA00022840"/>
    </source>
</evidence>
<dbReference type="PRINTS" id="PR00477">
    <property type="entry name" value="PHGLYCKINASE"/>
</dbReference>
<evidence type="ECO:0000256" key="12">
    <source>
        <dbReference type="ARBA" id="ARBA00022842"/>
    </source>
</evidence>
<dbReference type="PANTHER" id="PTHR11406">
    <property type="entry name" value="PHOSPHOGLYCERATE KINASE"/>
    <property type="match status" value="1"/>
</dbReference>
<comment type="similarity">
    <text evidence="5 16">Belongs to the phosphoglycerate kinase family.</text>
</comment>
<dbReference type="GO" id="GO:0006094">
    <property type="term" value="P:gluconeogenesis"/>
    <property type="evidence" value="ECO:0007669"/>
    <property type="project" value="TreeGrafter"/>
</dbReference>
<comment type="pathway">
    <text evidence="4 16">Carbohydrate degradation; glycolysis; pyruvate from D-glyceraldehyde 3-phosphate: step 2/5.</text>
</comment>
<dbReference type="GO" id="GO:0006096">
    <property type="term" value="P:glycolytic process"/>
    <property type="evidence" value="ECO:0007669"/>
    <property type="project" value="UniProtKB-UniPathway"/>
</dbReference>
<dbReference type="FunFam" id="3.40.50.1260:FF:000031">
    <property type="entry name" value="Phosphoglycerate kinase 1"/>
    <property type="match status" value="1"/>
</dbReference>
<reference evidence="19" key="1">
    <citation type="submission" date="2016-04" db="EMBL/GenBank/DDBJ databases">
        <authorList>
            <person name="Calderon-Fernandez G.M.Sr."/>
        </authorList>
    </citation>
    <scope>NUCLEOTIDE SEQUENCE</scope>
    <source>
        <strain evidence="19">Int1</strain>
        <tissue evidence="19">Integument</tissue>
    </source>
</reference>
<dbReference type="UniPathway" id="UPA00109">
    <property type="reaction ID" value="UER00185"/>
</dbReference>
<name>A0A170Z687_TRIIF</name>
<evidence type="ECO:0000256" key="5">
    <source>
        <dbReference type="ARBA" id="ARBA00008982"/>
    </source>
</evidence>
<dbReference type="SUPFAM" id="SSF53748">
    <property type="entry name" value="Phosphoglycerate kinase"/>
    <property type="match status" value="1"/>
</dbReference>
<dbReference type="Pfam" id="PF00162">
    <property type="entry name" value="PGK"/>
    <property type="match status" value="1"/>
</dbReference>
<keyword evidence="8" id="KW-0479">Metal-binding</keyword>
<feature type="binding site" evidence="14">
    <location>
        <position position="38"/>
    </location>
    <ligand>
        <name>(2R)-3-phosphoglycerate</name>
        <dbReference type="ChEBI" id="CHEBI:58272"/>
    </ligand>
</feature>
<dbReference type="InterPro" id="IPR015911">
    <property type="entry name" value="Phosphoglycerate_kinase_CS"/>
</dbReference>
<evidence type="ECO:0000256" key="17">
    <source>
        <dbReference type="RuleBase" id="RU000696"/>
    </source>
</evidence>
<keyword evidence="9" id="KW-0547">Nucleotide-binding</keyword>
<feature type="binding site" evidence="14">
    <location>
        <begin position="62"/>
        <end position="65"/>
    </location>
    <ligand>
        <name>substrate</name>
    </ligand>
</feature>
<dbReference type="PROSITE" id="PS00111">
    <property type="entry name" value="PGLYCERATE_KINASE"/>
    <property type="match status" value="1"/>
</dbReference>
<dbReference type="EC" id="2.7.2.3" evidence="6 16"/>
<dbReference type="HAMAP" id="MF_00145">
    <property type="entry name" value="Phosphoglyc_kinase"/>
    <property type="match status" value="1"/>
</dbReference>
<feature type="binding site" evidence="15">
    <location>
        <position position="355"/>
    </location>
    <ligand>
        <name>ATP</name>
        <dbReference type="ChEBI" id="CHEBI:30616"/>
    </ligand>
</feature>
<dbReference type="GO" id="GO:0046872">
    <property type="term" value="F:metal ion binding"/>
    <property type="evidence" value="ECO:0007669"/>
    <property type="project" value="UniProtKB-KW"/>
</dbReference>
<evidence type="ECO:0000256" key="13">
    <source>
        <dbReference type="ARBA" id="ARBA00023152"/>
    </source>
</evidence>
<evidence type="ECO:0000256" key="18">
    <source>
        <dbReference type="SAM" id="MobiDB-lite"/>
    </source>
</evidence>
<dbReference type="InterPro" id="IPR015824">
    <property type="entry name" value="Phosphoglycerate_kinase_N"/>
</dbReference>
<evidence type="ECO:0000256" key="9">
    <source>
        <dbReference type="ARBA" id="ARBA00022741"/>
    </source>
</evidence>
<evidence type="ECO:0000256" key="14">
    <source>
        <dbReference type="PIRSR" id="PIRSR000724-1"/>
    </source>
</evidence>
<evidence type="ECO:0000256" key="2">
    <source>
        <dbReference type="ARBA" id="ARBA00001946"/>
    </source>
</evidence>
<protein>
    <recommendedName>
        <fullName evidence="6 16">Phosphoglycerate kinase</fullName>
        <ecNumber evidence="6 16">2.7.2.3</ecNumber>
    </recommendedName>
</protein>
<dbReference type="PIRSF" id="PIRSF000724">
    <property type="entry name" value="Pgk"/>
    <property type="match status" value="1"/>
</dbReference>
<accession>A0A170Z687</accession>
<feature type="binding site" evidence="15">
    <location>
        <begin position="384"/>
        <end position="387"/>
    </location>
    <ligand>
        <name>ATP</name>
        <dbReference type="ChEBI" id="CHEBI:30616"/>
    </ligand>
</feature>
<evidence type="ECO:0000256" key="16">
    <source>
        <dbReference type="RuleBase" id="RU000532"/>
    </source>
</evidence>
<feature type="binding site" evidence="15">
    <location>
        <position position="324"/>
    </location>
    <ligand>
        <name>ATP</name>
        <dbReference type="ChEBI" id="CHEBI:30616"/>
    </ligand>
</feature>
<dbReference type="CDD" id="cd00318">
    <property type="entry name" value="Phosphoglycerate_kinase"/>
    <property type="match status" value="1"/>
</dbReference>
<dbReference type="GO" id="GO:0005829">
    <property type="term" value="C:cytosol"/>
    <property type="evidence" value="ECO:0007669"/>
    <property type="project" value="TreeGrafter"/>
</dbReference>
<evidence type="ECO:0000313" key="19">
    <source>
        <dbReference type="EMBL" id="JAS00614.1"/>
    </source>
</evidence>
<keyword evidence="10 16" id="KW-0418">Kinase</keyword>